<evidence type="ECO:0000256" key="1">
    <source>
        <dbReference type="ARBA" id="ARBA00022614"/>
    </source>
</evidence>
<dbReference type="InterPro" id="IPR032675">
    <property type="entry name" value="LRR_dom_sf"/>
</dbReference>
<dbReference type="InterPro" id="IPR025875">
    <property type="entry name" value="Leu-rich_rpt_4"/>
</dbReference>
<evidence type="ECO:0000313" key="4">
    <source>
        <dbReference type="EMBL" id="CAL6005709.1"/>
    </source>
</evidence>
<dbReference type="Pfam" id="PF00560">
    <property type="entry name" value="LRR_1"/>
    <property type="match status" value="1"/>
</dbReference>
<name>A0AA86P7I6_9EUKA</name>
<evidence type="ECO:0000313" key="3">
    <source>
        <dbReference type="EMBL" id="CAI9932373.1"/>
    </source>
</evidence>
<protein>
    <submittedName>
        <fullName evidence="3 4">Internalin-A</fullName>
    </submittedName>
</protein>
<keyword evidence="1" id="KW-0433">Leucine-rich repeat</keyword>
<dbReference type="EMBL" id="CAXDID020000052">
    <property type="protein sequence ID" value="CAL6005709.1"/>
    <property type="molecule type" value="Genomic_DNA"/>
</dbReference>
<dbReference type="PRINTS" id="PR00019">
    <property type="entry name" value="LEURICHRPT"/>
</dbReference>
<accession>A0AA86P7I6</accession>
<dbReference type="Gene3D" id="3.80.10.10">
    <property type="entry name" value="Ribonuclease Inhibitor"/>
    <property type="match status" value="2"/>
</dbReference>
<reference evidence="3" key="1">
    <citation type="submission" date="2023-06" db="EMBL/GenBank/DDBJ databases">
        <authorList>
            <person name="Kurt Z."/>
        </authorList>
    </citation>
    <scope>NUCLEOTIDE SEQUENCE</scope>
</reference>
<dbReference type="AlphaFoldDB" id="A0AA86P7I6"/>
<comment type="caution">
    <text evidence="3">The sequence shown here is derived from an EMBL/GenBank/DDBJ whole genome shotgun (WGS) entry which is preliminary data.</text>
</comment>
<organism evidence="3">
    <name type="scientific">Hexamita inflata</name>
    <dbReference type="NCBI Taxonomy" id="28002"/>
    <lineage>
        <taxon>Eukaryota</taxon>
        <taxon>Metamonada</taxon>
        <taxon>Diplomonadida</taxon>
        <taxon>Hexamitidae</taxon>
        <taxon>Hexamitinae</taxon>
        <taxon>Hexamita</taxon>
    </lineage>
</organism>
<dbReference type="SMART" id="SM00369">
    <property type="entry name" value="LRR_TYP"/>
    <property type="match status" value="4"/>
</dbReference>
<evidence type="ECO:0000313" key="5">
    <source>
        <dbReference type="Proteomes" id="UP001642409"/>
    </source>
</evidence>
<dbReference type="SMART" id="SM00365">
    <property type="entry name" value="LRR_SD22"/>
    <property type="match status" value="3"/>
</dbReference>
<reference evidence="4 5" key="2">
    <citation type="submission" date="2024-07" db="EMBL/GenBank/DDBJ databases">
        <authorList>
            <person name="Akdeniz Z."/>
        </authorList>
    </citation>
    <scope>NUCLEOTIDE SEQUENCE [LARGE SCALE GENOMIC DNA]</scope>
</reference>
<dbReference type="InterPro" id="IPR003591">
    <property type="entry name" value="Leu-rich_rpt_typical-subtyp"/>
</dbReference>
<sequence length="322" mass="37738">MKKFNKLEIVSDDYIQSVNLCESQNIDAIILKRCMNVRFNRVNYNITALVVKSCNLQCIYGIEQMQQLKFLNLGDNRLTDISPLEGLSNLEYLNLEDNQVTDISPISDLNNLVILILKFKKLNPTDDRASINFELMPANLNVLVIKWYYLKSLQGIHKLQKLQYLNLSFNQLRDIKQLQCLVSLNTLNLSNNDLVFIEPLLNLKKLNIINISYNSIPQSQITQLQQERKINQLKHNYNQLVTDSQKQLIQFDTIYLQNVKIITKSNQQLIKTKINRTQFKQFKQVDYKLKVQQAITNCFNQQNYIYSCIIYLFNNLQNDVSQ</sequence>
<dbReference type="SUPFAM" id="SSF52058">
    <property type="entry name" value="L domain-like"/>
    <property type="match status" value="1"/>
</dbReference>
<dbReference type="Pfam" id="PF12799">
    <property type="entry name" value="LRR_4"/>
    <property type="match status" value="1"/>
</dbReference>
<proteinExistence type="predicted"/>
<dbReference type="PANTHER" id="PTHR46652:SF3">
    <property type="entry name" value="LEUCINE-RICH REPEAT-CONTAINING PROTEIN 9"/>
    <property type="match status" value="1"/>
</dbReference>
<dbReference type="InterPro" id="IPR001611">
    <property type="entry name" value="Leu-rich_rpt"/>
</dbReference>
<keyword evidence="5" id="KW-1185">Reference proteome</keyword>
<dbReference type="EMBL" id="CATOUU010000517">
    <property type="protein sequence ID" value="CAI9932373.1"/>
    <property type="molecule type" value="Genomic_DNA"/>
</dbReference>
<dbReference type="PROSITE" id="PS51450">
    <property type="entry name" value="LRR"/>
    <property type="match status" value="4"/>
</dbReference>
<dbReference type="PANTHER" id="PTHR46652">
    <property type="entry name" value="LEUCINE-RICH REPEAT AND IQ DOMAIN-CONTAINING PROTEIN 1-RELATED"/>
    <property type="match status" value="1"/>
</dbReference>
<dbReference type="Proteomes" id="UP001642409">
    <property type="component" value="Unassembled WGS sequence"/>
</dbReference>
<gene>
    <name evidence="4" type="ORF">HINF_LOCUS19635</name>
    <name evidence="3" type="ORF">HINF_LOCUS20018</name>
</gene>
<dbReference type="InterPro" id="IPR050836">
    <property type="entry name" value="SDS22/Internalin_LRR"/>
</dbReference>
<keyword evidence="2" id="KW-0677">Repeat</keyword>
<evidence type="ECO:0000256" key="2">
    <source>
        <dbReference type="ARBA" id="ARBA00022737"/>
    </source>
</evidence>